<protein>
    <submittedName>
        <fullName evidence="2">Uncharacterized protein</fullName>
    </submittedName>
</protein>
<proteinExistence type="predicted"/>
<reference evidence="2 3" key="1">
    <citation type="submission" date="2023-11" db="EMBL/GenBank/DDBJ databases">
        <title>Halocaridina rubra genome assembly.</title>
        <authorList>
            <person name="Smith C."/>
        </authorList>
    </citation>
    <scope>NUCLEOTIDE SEQUENCE [LARGE SCALE GENOMIC DNA]</scope>
    <source>
        <strain evidence="2">EP-1</strain>
        <tissue evidence="2">Whole</tissue>
    </source>
</reference>
<keyword evidence="3" id="KW-1185">Reference proteome</keyword>
<feature type="region of interest" description="Disordered" evidence="1">
    <location>
        <begin position="40"/>
        <end position="102"/>
    </location>
</feature>
<evidence type="ECO:0000313" key="2">
    <source>
        <dbReference type="EMBL" id="KAK7079521.1"/>
    </source>
</evidence>
<name>A0AAN9A3R9_HALRR</name>
<organism evidence="2 3">
    <name type="scientific">Halocaridina rubra</name>
    <name type="common">Hawaiian red shrimp</name>
    <dbReference type="NCBI Taxonomy" id="373956"/>
    <lineage>
        <taxon>Eukaryota</taxon>
        <taxon>Metazoa</taxon>
        <taxon>Ecdysozoa</taxon>
        <taxon>Arthropoda</taxon>
        <taxon>Crustacea</taxon>
        <taxon>Multicrustacea</taxon>
        <taxon>Malacostraca</taxon>
        <taxon>Eumalacostraca</taxon>
        <taxon>Eucarida</taxon>
        <taxon>Decapoda</taxon>
        <taxon>Pleocyemata</taxon>
        <taxon>Caridea</taxon>
        <taxon>Atyoidea</taxon>
        <taxon>Atyidae</taxon>
        <taxon>Halocaridina</taxon>
    </lineage>
</organism>
<evidence type="ECO:0000256" key="1">
    <source>
        <dbReference type="SAM" id="MobiDB-lite"/>
    </source>
</evidence>
<dbReference type="EMBL" id="JAXCGZ010006805">
    <property type="protein sequence ID" value="KAK7079521.1"/>
    <property type="molecule type" value="Genomic_DNA"/>
</dbReference>
<comment type="caution">
    <text evidence="2">The sequence shown here is derived from an EMBL/GenBank/DDBJ whole genome shotgun (WGS) entry which is preliminary data.</text>
</comment>
<accession>A0AAN9A3R9</accession>
<sequence>MATANLAPPDKFALKSKSEQDWRFFRQKFELYILAAGLNDKPSEKNGHAQASKKMGVNAVDGDDSSSDTPAEYILGVKLQTRRGEPEETTVNKNDNPCTQQI</sequence>
<dbReference type="AlphaFoldDB" id="A0AAN9A3R9"/>
<gene>
    <name evidence="2" type="ORF">SK128_004144</name>
</gene>
<evidence type="ECO:0000313" key="3">
    <source>
        <dbReference type="Proteomes" id="UP001381693"/>
    </source>
</evidence>
<feature type="compositionally biased region" description="Polar residues" evidence="1">
    <location>
        <begin position="89"/>
        <end position="102"/>
    </location>
</feature>
<dbReference type="Proteomes" id="UP001381693">
    <property type="component" value="Unassembled WGS sequence"/>
</dbReference>